<proteinExistence type="predicted"/>
<name>A0AA88TJT2_TACVA</name>
<gene>
    <name evidence="1" type="ORF">Q7C36_001487</name>
</gene>
<accession>A0AA88TJT2</accession>
<protein>
    <submittedName>
        <fullName evidence="1">Uncharacterized protein</fullName>
    </submittedName>
</protein>
<dbReference type="AlphaFoldDB" id="A0AA88TJT2"/>
<dbReference type="EMBL" id="JAVHJS010000001">
    <property type="protein sequence ID" value="KAK2869616.1"/>
    <property type="molecule type" value="Genomic_DNA"/>
</dbReference>
<comment type="caution">
    <text evidence="1">The sequence shown here is derived from an EMBL/GenBank/DDBJ whole genome shotgun (WGS) entry which is preliminary data.</text>
</comment>
<dbReference type="Proteomes" id="UP001187315">
    <property type="component" value="Unassembled WGS sequence"/>
</dbReference>
<keyword evidence="2" id="KW-1185">Reference proteome</keyword>
<sequence>MAIAGSISDRPAFLRHMLGLAKSSDLIPDVSIDGSLVKYSGLDSTSELENSITEMLKDAHSWLKENRDSVLSALSALSNVPNSVGLCAMVLSIAVELIISTEVEKKENKDSTSDMMRRVFSEEKASGVRDTMEEYMKRLRMYLHEPTLVLEETQRLEKQLSEQLTRLKNSMLHDNQMSSRSLKHWTNGAAFHLQMLIHEARLKMQSTTEQEAQLQGHQAHIITALECYQSQLEKLLMEYKTYKKSTISVTYLMPWYMALVLSDPILLHLFVLKDEEFDRRSPALYFPNVSRTGLSENYVDYMFDNWAQLKELKQYFSDLKGKIKDLILQNDEFKIQKVLPV</sequence>
<reference evidence="1" key="1">
    <citation type="submission" date="2023-08" db="EMBL/GenBank/DDBJ databases">
        <title>Pelteobagrus vachellii genome.</title>
        <authorList>
            <person name="Liu H."/>
        </authorList>
    </citation>
    <scope>NUCLEOTIDE SEQUENCE</scope>
    <source>
        <strain evidence="1">PRFRI_2022a</strain>
        <tissue evidence="1">Muscle</tissue>
    </source>
</reference>
<organism evidence="1 2">
    <name type="scientific">Tachysurus vachellii</name>
    <name type="common">Darkbarbel catfish</name>
    <name type="synonym">Pelteobagrus vachellii</name>
    <dbReference type="NCBI Taxonomy" id="175792"/>
    <lineage>
        <taxon>Eukaryota</taxon>
        <taxon>Metazoa</taxon>
        <taxon>Chordata</taxon>
        <taxon>Craniata</taxon>
        <taxon>Vertebrata</taxon>
        <taxon>Euteleostomi</taxon>
        <taxon>Actinopterygii</taxon>
        <taxon>Neopterygii</taxon>
        <taxon>Teleostei</taxon>
        <taxon>Ostariophysi</taxon>
        <taxon>Siluriformes</taxon>
        <taxon>Bagridae</taxon>
        <taxon>Tachysurus</taxon>
    </lineage>
</organism>
<evidence type="ECO:0000313" key="2">
    <source>
        <dbReference type="Proteomes" id="UP001187315"/>
    </source>
</evidence>
<evidence type="ECO:0000313" key="1">
    <source>
        <dbReference type="EMBL" id="KAK2869616.1"/>
    </source>
</evidence>